<feature type="non-terminal residue" evidence="1">
    <location>
        <position position="1"/>
    </location>
</feature>
<reference evidence="1" key="1">
    <citation type="submission" date="2016-05" db="EMBL/GenBank/DDBJ databases">
        <authorList>
            <person name="Lavstsen T."/>
            <person name="Jespersen J.S."/>
        </authorList>
    </citation>
    <scope>NUCLEOTIDE SEQUENCE</scope>
    <source>
        <tissue evidence="1">Brain</tissue>
    </source>
</reference>
<reference evidence="1" key="2">
    <citation type="submission" date="2016-06" db="EMBL/GenBank/DDBJ databases">
        <title>The genome of a short-lived fish provides insights into sex chromosome evolution and the genetic control of aging.</title>
        <authorList>
            <person name="Reichwald K."/>
            <person name="Felder M."/>
            <person name="Petzold A."/>
            <person name="Koch P."/>
            <person name="Groth M."/>
            <person name="Platzer M."/>
        </authorList>
    </citation>
    <scope>NUCLEOTIDE SEQUENCE</scope>
    <source>
        <tissue evidence="1">Brain</tissue>
    </source>
</reference>
<feature type="non-terminal residue" evidence="1">
    <location>
        <position position="85"/>
    </location>
</feature>
<proteinExistence type="predicted"/>
<dbReference type="EMBL" id="HAEH01012827">
    <property type="protein sequence ID" value="SBR95799.1"/>
    <property type="molecule type" value="Transcribed_RNA"/>
</dbReference>
<gene>
    <name evidence="1" type="primary">C8B</name>
</gene>
<sequence>SCLGLLPKGSPFGCLVSAHYSHPGVWGLNPDWTIFFISATDLSEELSIDGFSNAVPLRGFSLICFAKALPFISPPHPQVPQFLLL</sequence>
<name>A0A1A8QRV9_9TELE</name>
<accession>A0A1A8QRV9</accession>
<protein>
    <submittedName>
        <fullName evidence="1">Complement component 8, beta polypeptide</fullName>
    </submittedName>
</protein>
<evidence type="ECO:0000313" key="1">
    <source>
        <dbReference type="EMBL" id="SBR95799.1"/>
    </source>
</evidence>
<organism evidence="1">
    <name type="scientific">Nothobranchius rachovii</name>
    <name type="common">bluefin notho</name>
    <dbReference type="NCBI Taxonomy" id="451742"/>
    <lineage>
        <taxon>Eukaryota</taxon>
        <taxon>Metazoa</taxon>
        <taxon>Chordata</taxon>
        <taxon>Craniata</taxon>
        <taxon>Vertebrata</taxon>
        <taxon>Euteleostomi</taxon>
        <taxon>Actinopterygii</taxon>
        <taxon>Neopterygii</taxon>
        <taxon>Teleostei</taxon>
        <taxon>Neoteleostei</taxon>
        <taxon>Acanthomorphata</taxon>
        <taxon>Ovalentaria</taxon>
        <taxon>Atherinomorphae</taxon>
        <taxon>Cyprinodontiformes</taxon>
        <taxon>Nothobranchiidae</taxon>
        <taxon>Nothobranchius</taxon>
    </lineage>
</organism>
<dbReference type="AlphaFoldDB" id="A0A1A8QRV9"/>